<comment type="caution">
    <text evidence="1">The sequence shown here is derived from an EMBL/GenBank/DDBJ whole genome shotgun (WGS) entry which is preliminary data.</text>
</comment>
<evidence type="ECO:0000313" key="1">
    <source>
        <dbReference type="EMBL" id="TVU05748.1"/>
    </source>
</evidence>
<dbReference type="Proteomes" id="UP000324897">
    <property type="component" value="Unassembled WGS sequence"/>
</dbReference>
<proteinExistence type="predicted"/>
<sequence length="144" mass="16084">MFDARPVQDLNEGYMQSYKMTMLMLLPPIQHERKGLPKSLDNILGRNQERAMRGQKSRFPNDAGIDRQEGRTHNKSQVILPKVVSASIISFPKSASKSITGLFKGIIRSKSGLRESVCGPEGIGESRPVRCQGNPHEEFLCVCQ</sequence>
<keyword evidence="2" id="KW-1185">Reference proteome</keyword>
<evidence type="ECO:0000313" key="2">
    <source>
        <dbReference type="Proteomes" id="UP000324897"/>
    </source>
</evidence>
<feature type="non-terminal residue" evidence="1">
    <location>
        <position position="1"/>
    </location>
</feature>
<accession>A0A5J9T424</accession>
<gene>
    <name evidence="1" type="ORF">EJB05_48929</name>
</gene>
<reference evidence="1 2" key="1">
    <citation type="journal article" date="2019" name="Sci. Rep.">
        <title>A high-quality genome of Eragrostis curvula grass provides insights into Poaceae evolution and supports new strategies to enhance forage quality.</title>
        <authorList>
            <person name="Carballo J."/>
            <person name="Santos B.A.C.M."/>
            <person name="Zappacosta D."/>
            <person name="Garbus I."/>
            <person name="Selva J.P."/>
            <person name="Gallo C.A."/>
            <person name="Diaz A."/>
            <person name="Albertini E."/>
            <person name="Caccamo M."/>
            <person name="Echenique V."/>
        </authorList>
    </citation>
    <scope>NUCLEOTIDE SEQUENCE [LARGE SCALE GENOMIC DNA]</scope>
    <source>
        <strain evidence="2">cv. Victoria</strain>
        <tissue evidence="1">Leaf</tissue>
    </source>
</reference>
<protein>
    <submittedName>
        <fullName evidence="1">Uncharacterized protein</fullName>
    </submittedName>
</protein>
<dbReference type="AlphaFoldDB" id="A0A5J9T424"/>
<dbReference type="Gramene" id="TVU05748">
    <property type="protein sequence ID" value="TVU05748"/>
    <property type="gene ID" value="EJB05_48929"/>
</dbReference>
<organism evidence="1 2">
    <name type="scientific">Eragrostis curvula</name>
    <name type="common">weeping love grass</name>
    <dbReference type="NCBI Taxonomy" id="38414"/>
    <lineage>
        <taxon>Eukaryota</taxon>
        <taxon>Viridiplantae</taxon>
        <taxon>Streptophyta</taxon>
        <taxon>Embryophyta</taxon>
        <taxon>Tracheophyta</taxon>
        <taxon>Spermatophyta</taxon>
        <taxon>Magnoliopsida</taxon>
        <taxon>Liliopsida</taxon>
        <taxon>Poales</taxon>
        <taxon>Poaceae</taxon>
        <taxon>PACMAD clade</taxon>
        <taxon>Chloridoideae</taxon>
        <taxon>Eragrostideae</taxon>
        <taxon>Eragrostidinae</taxon>
        <taxon>Eragrostis</taxon>
    </lineage>
</organism>
<dbReference type="EMBL" id="RWGY01000051">
    <property type="protein sequence ID" value="TVU05748.1"/>
    <property type="molecule type" value="Genomic_DNA"/>
</dbReference>
<name>A0A5J9T424_9POAL</name>